<organism evidence="1 2">
    <name type="scientific">Pisolithus tinctorius Marx 270</name>
    <dbReference type="NCBI Taxonomy" id="870435"/>
    <lineage>
        <taxon>Eukaryota</taxon>
        <taxon>Fungi</taxon>
        <taxon>Dikarya</taxon>
        <taxon>Basidiomycota</taxon>
        <taxon>Agaricomycotina</taxon>
        <taxon>Agaricomycetes</taxon>
        <taxon>Agaricomycetidae</taxon>
        <taxon>Boletales</taxon>
        <taxon>Sclerodermatineae</taxon>
        <taxon>Pisolithaceae</taxon>
        <taxon>Pisolithus</taxon>
    </lineage>
</organism>
<evidence type="ECO:0000313" key="2">
    <source>
        <dbReference type="Proteomes" id="UP000054217"/>
    </source>
</evidence>
<dbReference type="InParanoid" id="A0A0C3P9E8"/>
<reference evidence="2" key="2">
    <citation type="submission" date="2015-01" db="EMBL/GenBank/DDBJ databases">
        <title>Evolutionary Origins and Diversification of the Mycorrhizal Mutualists.</title>
        <authorList>
            <consortium name="DOE Joint Genome Institute"/>
            <consortium name="Mycorrhizal Genomics Consortium"/>
            <person name="Kohler A."/>
            <person name="Kuo A."/>
            <person name="Nagy L.G."/>
            <person name="Floudas D."/>
            <person name="Copeland A."/>
            <person name="Barry K.W."/>
            <person name="Cichocki N."/>
            <person name="Veneault-Fourrey C."/>
            <person name="LaButti K."/>
            <person name="Lindquist E.A."/>
            <person name="Lipzen A."/>
            <person name="Lundell T."/>
            <person name="Morin E."/>
            <person name="Murat C."/>
            <person name="Riley R."/>
            <person name="Ohm R."/>
            <person name="Sun H."/>
            <person name="Tunlid A."/>
            <person name="Henrissat B."/>
            <person name="Grigoriev I.V."/>
            <person name="Hibbett D.S."/>
            <person name="Martin F."/>
        </authorList>
    </citation>
    <scope>NUCLEOTIDE SEQUENCE [LARGE SCALE GENOMIC DNA]</scope>
    <source>
        <strain evidence="2">Marx 270</strain>
    </source>
</reference>
<dbReference type="EMBL" id="KN831971">
    <property type="protein sequence ID" value="KIO04446.1"/>
    <property type="molecule type" value="Genomic_DNA"/>
</dbReference>
<proteinExistence type="predicted"/>
<accession>A0A0C3P9E8</accession>
<keyword evidence="2" id="KW-1185">Reference proteome</keyword>
<gene>
    <name evidence="1" type="ORF">M404DRAFT_1000559</name>
</gene>
<name>A0A0C3P9E8_PISTI</name>
<evidence type="ECO:0000313" key="1">
    <source>
        <dbReference type="EMBL" id="KIO04446.1"/>
    </source>
</evidence>
<dbReference type="HOGENOM" id="CLU_3015152_0_0_1"/>
<sequence>MLTDAEPCKLLLCIASHLSASQAERKIRKNMTRISALTTYMISSSCPMRHLGRPRG</sequence>
<dbReference type="AlphaFoldDB" id="A0A0C3P9E8"/>
<protein>
    <submittedName>
        <fullName evidence="1">Uncharacterized protein</fullName>
    </submittedName>
</protein>
<dbReference type="Proteomes" id="UP000054217">
    <property type="component" value="Unassembled WGS sequence"/>
</dbReference>
<reference evidence="1 2" key="1">
    <citation type="submission" date="2014-04" db="EMBL/GenBank/DDBJ databases">
        <authorList>
            <consortium name="DOE Joint Genome Institute"/>
            <person name="Kuo A."/>
            <person name="Kohler A."/>
            <person name="Costa M.D."/>
            <person name="Nagy L.G."/>
            <person name="Floudas D."/>
            <person name="Copeland A."/>
            <person name="Barry K.W."/>
            <person name="Cichocki N."/>
            <person name="Veneault-Fourrey C."/>
            <person name="LaButti K."/>
            <person name="Lindquist E.A."/>
            <person name="Lipzen A."/>
            <person name="Lundell T."/>
            <person name="Morin E."/>
            <person name="Murat C."/>
            <person name="Sun H."/>
            <person name="Tunlid A."/>
            <person name="Henrissat B."/>
            <person name="Grigoriev I.V."/>
            <person name="Hibbett D.S."/>
            <person name="Martin F."/>
            <person name="Nordberg H.P."/>
            <person name="Cantor M.N."/>
            <person name="Hua S.X."/>
        </authorList>
    </citation>
    <scope>NUCLEOTIDE SEQUENCE [LARGE SCALE GENOMIC DNA]</scope>
    <source>
        <strain evidence="1 2">Marx 270</strain>
    </source>
</reference>